<dbReference type="InterPro" id="IPR023210">
    <property type="entry name" value="NADP_OxRdtase_dom"/>
</dbReference>
<organism evidence="2 3">
    <name type="scientific">Pokkaliibacter plantistimulans</name>
    <dbReference type="NCBI Taxonomy" id="1635171"/>
    <lineage>
        <taxon>Bacteria</taxon>
        <taxon>Pseudomonadati</taxon>
        <taxon>Pseudomonadota</taxon>
        <taxon>Gammaproteobacteria</taxon>
        <taxon>Oceanospirillales</taxon>
        <taxon>Balneatrichaceae</taxon>
        <taxon>Pokkaliibacter</taxon>
    </lineage>
</organism>
<gene>
    <name evidence="2" type="ORF">WH50_16225</name>
</gene>
<evidence type="ECO:0000313" key="2">
    <source>
        <dbReference type="EMBL" id="PXF30248.1"/>
    </source>
</evidence>
<dbReference type="Proteomes" id="UP000248090">
    <property type="component" value="Unassembled WGS sequence"/>
</dbReference>
<reference evidence="2 3" key="1">
    <citation type="submission" date="2015-03" db="EMBL/GenBank/DDBJ databases">
        <authorList>
            <person name="Krishnan R."/>
            <person name="Midha S."/>
            <person name="Patil P.B."/>
            <person name="Rameshkumar N."/>
        </authorList>
    </citation>
    <scope>NUCLEOTIDE SEQUENCE [LARGE SCALE GENOMIC DNA]</scope>
    <source>
        <strain evidence="2 3">L1E11</strain>
    </source>
</reference>
<feature type="domain" description="NADP-dependent oxidoreductase" evidence="1">
    <location>
        <begin position="18"/>
        <end position="325"/>
    </location>
</feature>
<dbReference type="Gene3D" id="3.20.20.100">
    <property type="entry name" value="NADP-dependent oxidoreductase domain"/>
    <property type="match status" value="1"/>
</dbReference>
<dbReference type="InterPro" id="IPR036812">
    <property type="entry name" value="NAD(P)_OxRdtase_dom_sf"/>
</dbReference>
<proteinExistence type="predicted"/>
<comment type="caution">
    <text evidence="2">The sequence shown here is derived from an EMBL/GenBank/DDBJ whole genome shotgun (WGS) entry which is preliminary data.</text>
</comment>
<evidence type="ECO:0000313" key="3">
    <source>
        <dbReference type="Proteomes" id="UP000248090"/>
    </source>
</evidence>
<dbReference type="RefSeq" id="WP_243410138.1">
    <property type="nucleotide sequence ID" value="NZ_CP177354.1"/>
</dbReference>
<sequence length="335" mass="37154">MSIIRQRTFDRGDLTISELGFGGAGIGNLFRPISNAQAQSAIDCAWQQGVRYFDTAPHYGSGLSERRLGLAVHELPRQQLLLSSKVGRLLSPIANTSHADGECYMQAAPFQRIYDYSYDGVMRSFEDSLQRMGVSQIDILYMHDIGRLTHSSVHEAHFTTAMEGGHKAMVALREQGLVKAIGLGVNEWEVCNEALDHADFDCFMVANCFTLLNNSITEHFTDRCRSRQISLVVAAPFNSGVLAKGSAGAGHYFYGDTPDAVIQQVRALEEVCQAFHIPLQAAAIQFPLLYSCVKTVVVGMTHAERIEQNLSWYHQPIPAEFWDTLVQQGHIRAFG</sequence>
<dbReference type="SUPFAM" id="SSF51430">
    <property type="entry name" value="NAD(P)-linked oxidoreductase"/>
    <property type="match status" value="1"/>
</dbReference>
<dbReference type="InterPro" id="IPR020471">
    <property type="entry name" value="AKR"/>
</dbReference>
<protein>
    <submittedName>
        <fullName evidence="2">Pyridoxal 4-dehydrogenase</fullName>
    </submittedName>
</protein>
<dbReference type="PANTHER" id="PTHR42686">
    <property type="entry name" value="GH17980P-RELATED"/>
    <property type="match status" value="1"/>
</dbReference>
<dbReference type="PANTHER" id="PTHR42686:SF1">
    <property type="entry name" value="GH17980P-RELATED"/>
    <property type="match status" value="1"/>
</dbReference>
<evidence type="ECO:0000259" key="1">
    <source>
        <dbReference type="Pfam" id="PF00248"/>
    </source>
</evidence>
<keyword evidence="3" id="KW-1185">Reference proteome</keyword>
<accession>A0ABX5LXM6</accession>
<dbReference type="EMBL" id="LAPT01000080">
    <property type="protein sequence ID" value="PXF30248.1"/>
    <property type="molecule type" value="Genomic_DNA"/>
</dbReference>
<name>A0ABX5LXM6_9GAMM</name>
<dbReference type="Pfam" id="PF00248">
    <property type="entry name" value="Aldo_ket_red"/>
    <property type="match status" value="1"/>
</dbReference>